<accession>G8ZN77</accession>
<dbReference type="InterPro" id="IPR016024">
    <property type="entry name" value="ARM-type_fold"/>
</dbReference>
<keyword evidence="9" id="KW-1185">Reference proteome</keyword>
<dbReference type="InterPro" id="IPR019156">
    <property type="entry name" value="Ataxin-10_domain"/>
</dbReference>
<keyword evidence="3" id="KW-0131">Cell cycle</keyword>
<feature type="domain" description="Ataxin-10" evidence="7">
    <location>
        <begin position="427"/>
        <end position="524"/>
    </location>
</feature>
<dbReference type="GeneID" id="11503154"/>
<dbReference type="EMBL" id="HE616742">
    <property type="protein sequence ID" value="CCE90071.1"/>
    <property type="molecule type" value="Genomic_DNA"/>
</dbReference>
<dbReference type="RefSeq" id="XP_003679282.1">
    <property type="nucleotide sequence ID" value="XM_003679234.1"/>
</dbReference>
<dbReference type="InterPro" id="IPR051374">
    <property type="entry name" value="Ataxin-10/CTR86_families"/>
</dbReference>
<dbReference type="GO" id="GO:0051301">
    <property type="term" value="P:cell division"/>
    <property type="evidence" value="ECO:0007669"/>
    <property type="project" value="UniProtKB-KW"/>
</dbReference>
<dbReference type="GO" id="GO:0005829">
    <property type="term" value="C:cytosol"/>
    <property type="evidence" value="ECO:0007669"/>
    <property type="project" value="TreeGrafter"/>
</dbReference>
<reference evidence="8 9" key="1">
    <citation type="journal article" date="2011" name="Proc. Natl. Acad. Sci. U.S.A.">
        <title>Evolutionary erosion of yeast sex chromosomes by mating-type switching accidents.</title>
        <authorList>
            <person name="Gordon J.L."/>
            <person name="Armisen D."/>
            <person name="Proux-Wera E."/>
            <person name="Oheigeartaigh S.S."/>
            <person name="Byrne K.P."/>
            <person name="Wolfe K.H."/>
        </authorList>
    </citation>
    <scope>NUCLEOTIDE SEQUENCE [LARGE SCALE GENOMIC DNA]</scope>
    <source>
        <strain evidence="9">ATCC 10662 / CBS 1146 / NBRC 0425 / NCYC 2629 / NRRL Y-866</strain>
    </source>
</reference>
<gene>
    <name evidence="8" type="primary">TDEL0A07390</name>
    <name evidence="8" type="ORF">TDEL_0A07390</name>
</gene>
<evidence type="ECO:0000256" key="4">
    <source>
        <dbReference type="ARBA" id="ARBA00044746"/>
    </source>
</evidence>
<comment type="function">
    <text evidence="4">May play a role in the regulation of cytokinesis.</text>
</comment>
<dbReference type="SUPFAM" id="SSF48371">
    <property type="entry name" value="ARM repeat"/>
    <property type="match status" value="1"/>
</dbReference>
<dbReference type="KEGG" id="tdl:TDEL_0A07390"/>
<dbReference type="Proteomes" id="UP000005627">
    <property type="component" value="Chromosome 1"/>
</dbReference>
<evidence type="ECO:0000256" key="5">
    <source>
        <dbReference type="ARBA" id="ARBA00044801"/>
    </source>
</evidence>
<evidence type="ECO:0000256" key="2">
    <source>
        <dbReference type="ARBA" id="ARBA00022618"/>
    </source>
</evidence>
<proteinExistence type="inferred from homology"/>
<protein>
    <recommendedName>
        <fullName evidence="5">Ataxin-10 homolog</fullName>
    </recommendedName>
    <alternativeName>
        <fullName evidence="6">Copper transport protein 86</fullName>
    </alternativeName>
</protein>
<dbReference type="PANTHER" id="PTHR13255:SF0">
    <property type="entry name" value="ATAXIN-10"/>
    <property type="match status" value="1"/>
</dbReference>
<evidence type="ECO:0000259" key="7">
    <source>
        <dbReference type="Pfam" id="PF09759"/>
    </source>
</evidence>
<evidence type="ECO:0000313" key="9">
    <source>
        <dbReference type="Proteomes" id="UP000005627"/>
    </source>
</evidence>
<dbReference type="OrthoDB" id="379794at2759"/>
<dbReference type="FunCoup" id="G8ZN77">
    <property type="interactions" value="28"/>
</dbReference>
<sequence>MREDLDQVVQLVRRIGKEFESCADVENFQIFLGELGPVVQRTAQDENYRQCLASSEELWRSLRADLQGLEGSLNELNKENAFWYVRTLRGLMLLMRNLSASSQQLPRDLLLQNCSIRAFLQISRANFGLDEMVHSFYTITVSFLHNISKDVIIFDKQEVDRLMDFLQYPTQVESTMNEELLHCHASFLLNLSGNTDFLYDFFRSPTCDKIIFEHLLQEVVSHHTELFNYADRAEDEDHEISPMDAVILKTFSRFAVNESFINYLLTVESEGGESFIQLMKLLQLVVTSSGRWDKFELTSIMAWCFPIFKKAAESTASYFEVGVDDEQEAKILHNKLSTTLDIMSKLTQYEQVQQYLLSYEGLEASISLLGLLQKNLVRINFYKNPNGSIKGMKTMDATGEKVSDEALLNQRVDYDSFQILPTNFPECKLLIIEILTMLVYNRREVQDRIRELHGLELVLSNCVIDDNDPFIKERSVVCIKYLLQDNRPNQDFVAQLEAKKAVQDDVLSEAGYEVKIGNTGELKLDSVPSQKREFE</sequence>
<evidence type="ECO:0000256" key="3">
    <source>
        <dbReference type="ARBA" id="ARBA00023306"/>
    </source>
</evidence>
<comment type="similarity">
    <text evidence="1">Belongs to the ataxin-10 family.</text>
</comment>
<dbReference type="eggNOG" id="KOG2676">
    <property type="taxonomic scope" value="Eukaryota"/>
</dbReference>
<dbReference type="AlphaFoldDB" id="G8ZN77"/>
<evidence type="ECO:0000256" key="1">
    <source>
        <dbReference type="ARBA" id="ARBA00008384"/>
    </source>
</evidence>
<dbReference type="PANTHER" id="PTHR13255">
    <property type="entry name" value="ATAXIN-10"/>
    <property type="match status" value="1"/>
</dbReference>
<dbReference type="HOGENOM" id="CLU_043683_0_0_1"/>
<organism evidence="8 9">
    <name type="scientific">Torulaspora delbrueckii</name>
    <name type="common">Yeast</name>
    <name type="synonym">Candida colliculosa</name>
    <dbReference type="NCBI Taxonomy" id="4950"/>
    <lineage>
        <taxon>Eukaryota</taxon>
        <taxon>Fungi</taxon>
        <taxon>Dikarya</taxon>
        <taxon>Ascomycota</taxon>
        <taxon>Saccharomycotina</taxon>
        <taxon>Saccharomycetes</taxon>
        <taxon>Saccharomycetales</taxon>
        <taxon>Saccharomycetaceae</taxon>
        <taxon>Torulaspora</taxon>
    </lineage>
</organism>
<evidence type="ECO:0000256" key="6">
    <source>
        <dbReference type="ARBA" id="ARBA00044805"/>
    </source>
</evidence>
<evidence type="ECO:0000313" key="8">
    <source>
        <dbReference type="EMBL" id="CCE90071.1"/>
    </source>
</evidence>
<name>G8ZN77_TORDE</name>
<keyword evidence="2" id="KW-0132">Cell division</keyword>
<dbReference type="InParanoid" id="G8ZN77"/>
<dbReference type="Pfam" id="PF09759">
    <property type="entry name" value="Atx10homo_assoc"/>
    <property type="match status" value="1"/>
</dbReference>